<dbReference type="GO" id="GO:0005783">
    <property type="term" value="C:endoplasmic reticulum"/>
    <property type="evidence" value="ECO:0007669"/>
    <property type="project" value="TreeGrafter"/>
</dbReference>
<organism evidence="8 9">
    <name type="scientific">Ichthyophthirius multifiliis</name>
    <name type="common">White spot disease agent</name>
    <name type="synonym">Ich</name>
    <dbReference type="NCBI Taxonomy" id="5932"/>
    <lineage>
        <taxon>Eukaryota</taxon>
        <taxon>Sar</taxon>
        <taxon>Alveolata</taxon>
        <taxon>Ciliophora</taxon>
        <taxon>Intramacronucleata</taxon>
        <taxon>Oligohymenophorea</taxon>
        <taxon>Hymenostomatida</taxon>
        <taxon>Ophryoglenina</taxon>
        <taxon>Ichthyophthirius</taxon>
    </lineage>
</organism>
<comment type="similarity">
    <text evidence="2 6">Belongs to the CDC50/LEM3 family.</text>
</comment>
<dbReference type="GO" id="GO:0005886">
    <property type="term" value="C:plasma membrane"/>
    <property type="evidence" value="ECO:0007669"/>
    <property type="project" value="TreeGrafter"/>
</dbReference>
<keyword evidence="5 6" id="KW-0472">Membrane</keyword>
<evidence type="ECO:0000256" key="7">
    <source>
        <dbReference type="SAM" id="Phobius"/>
    </source>
</evidence>
<dbReference type="PIRSF" id="PIRSF015840">
    <property type="entry name" value="DUF284_TM_euk"/>
    <property type="match status" value="1"/>
</dbReference>
<name>G0QPG5_ICHMU</name>
<protein>
    <submittedName>
        <fullName evidence="8">Ligand-effect modulator 3 LEM3 family protein, putative</fullName>
    </submittedName>
</protein>
<evidence type="ECO:0000256" key="4">
    <source>
        <dbReference type="ARBA" id="ARBA00022989"/>
    </source>
</evidence>
<comment type="subcellular location">
    <subcellularLocation>
        <location evidence="1">Membrane</location>
        <topology evidence="1">Multi-pass membrane protein</topology>
    </subcellularLocation>
</comment>
<dbReference type="PANTHER" id="PTHR10926">
    <property type="entry name" value="CELL CYCLE CONTROL PROTEIN 50"/>
    <property type="match status" value="1"/>
</dbReference>
<feature type="transmembrane region" description="Helical" evidence="7">
    <location>
        <begin position="6"/>
        <end position="26"/>
    </location>
</feature>
<accession>G0QPG5</accession>
<evidence type="ECO:0000313" key="8">
    <source>
        <dbReference type="EMBL" id="EGR32892.1"/>
    </source>
</evidence>
<dbReference type="EMBL" id="GL983556">
    <property type="protein sequence ID" value="EGR32892.1"/>
    <property type="molecule type" value="Genomic_DNA"/>
</dbReference>
<dbReference type="AlphaFoldDB" id="G0QPG5"/>
<evidence type="ECO:0000256" key="6">
    <source>
        <dbReference type="PIRNR" id="PIRNR015840"/>
    </source>
</evidence>
<dbReference type="Proteomes" id="UP000008983">
    <property type="component" value="Unassembled WGS sequence"/>
</dbReference>
<keyword evidence="9" id="KW-1185">Reference proteome</keyword>
<dbReference type="Pfam" id="PF03381">
    <property type="entry name" value="CDC50"/>
    <property type="match status" value="1"/>
</dbReference>
<dbReference type="PANTHER" id="PTHR10926:SF0">
    <property type="entry name" value="CDC50, ISOFORM A"/>
    <property type="match status" value="1"/>
</dbReference>
<dbReference type="RefSeq" id="XP_004036878.1">
    <property type="nucleotide sequence ID" value="XM_004036830.1"/>
</dbReference>
<sequence>MNQWKPSNKLFGGFIYIITGYLFKYLKSQNNKIKKGIYLLVAGILFAIKNEKVIEYKIEYSQIQKCGFKQICEIELNINQEIKQPVFIYYEMKNFNQNYQKYIDSYNQEQIYQAQKLYSHQDNCEPFRTNQQICDKLKELKIIQQSNEYRNILGQQFTQQQMEQVAIPCGIKAFTYFNDEYKLYKIDGNQKQEINIKSDNISWEFDQKNIKNYDAQQQWINIENQRFQNWIRVSGLSKFKKLWGKIDQDLKTGNYIIEINNKFDQKIYNTYKNILINNVTSIGGKNPVLVIAHLVGGSVTLLLGFVFIIYHIKTKSNK</sequence>
<dbReference type="OrthoDB" id="284181at2759"/>
<evidence type="ECO:0000256" key="1">
    <source>
        <dbReference type="ARBA" id="ARBA00004141"/>
    </source>
</evidence>
<evidence type="ECO:0000313" key="9">
    <source>
        <dbReference type="Proteomes" id="UP000008983"/>
    </source>
</evidence>
<dbReference type="InParanoid" id="G0QPG5"/>
<keyword evidence="4 7" id="KW-1133">Transmembrane helix</keyword>
<dbReference type="OMA" id="YMNDEFF"/>
<dbReference type="GO" id="GO:0005794">
    <property type="term" value="C:Golgi apparatus"/>
    <property type="evidence" value="ECO:0007669"/>
    <property type="project" value="TreeGrafter"/>
</dbReference>
<evidence type="ECO:0000256" key="3">
    <source>
        <dbReference type="ARBA" id="ARBA00022692"/>
    </source>
</evidence>
<evidence type="ECO:0000256" key="2">
    <source>
        <dbReference type="ARBA" id="ARBA00009457"/>
    </source>
</evidence>
<gene>
    <name evidence="8" type="ORF">IMG5_067750</name>
</gene>
<dbReference type="GeneID" id="14909062"/>
<evidence type="ECO:0000256" key="5">
    <source>
        <dbReference type="ARBA" id="ARBA00023136"/>
    </source>
</evidence>
<keyword evidence="3 7" id="KW-0812">Transmembrane</keyword>
<dbReference type="InterPro" id="IPR005045">
    <property type="entry name" value="CDC50/LEM3_fam"/>
</dbReference>
<dbReference type="eggNOG" id="KOG2952">
    <property type="taxonomic scope" value="Eukaryota"/>
</dbReference>
<reference evidence="8 9" key="1">
    <citation type="submission" date="2011-07" db="EMBL/GenBank/DDBJ databases">
        <authorList>
            <person name="Coyne R."/>
            <person name="Brami D."/>
            <person name="Johnson J."/>
            <person name="Hostetler J."/>
            <person name="Hannick L."/>
            <person name="Clark T."/>
            <person name="Cassidy-Hanley D."/>
            <person name="Inman J."/>
        </authorList>
    </citation>
    <scope>NUCLEOTIDE SEQUENCE [LARGE SCALE GENOMIC DNA]</scope>
    <source>
        <strain evidence="8 9">G5</strain>
    </source>
</reference>
<dbReference type="STRING" id="857967.G0QPG5"/>
<feature type="transmembrane region" description="Helical" evidence="7">
    <location>
        <begin position="288"/>
        <end position="312"/>
    </location>
</feature>
<proteinExistence type="inferred from homology"/>